<feature type="compositionally biased region" description="Basic residues" evidence="1">
    <location>
        <begin position="296"/>
        <end position="311"/>
    </location>
</feature>
<comment type="caution">
    <text evidence="3">The sequence shown here is derived from an EMBL/GenBank/DDBJ whole genome shotgun (WGS) entry which is preliminary data.</text>
</comment>
<sequence>MKVAAVTILSLVAISAYASPAAYSETQEVSTHGSTIASSANAYLEKRSGGFYGNHARGMRGADGSPLNNQNHASFPAREHQQHPQRPSSPRLYEPNQPQHPTPPIMPGPYEIPQHTQQQKQQKNRYRFGWYRVRNWYAQQRQYQRNRGPSSPHEISQYAQPVESGSSESNAEVASYELGDEGTGSGSSESNAEVASYEYGDEDTGSEDEESAAIPLPRYTSTKRHRGKSRSSRNQRHSDYIKQKFKKYIDENTEPEDNAEARGSVEAEPVDNKPDVEATKSEGVKPAAIPLPRYTSTKRRRRKSRSSRNLRHSNYIKNRSKKRIVQVNKPKDEANKPEDETTKPEDETTKPEDGESAAIQLPWYSIKRRFGGKSRSSPARKLRSLYNKSIRAIGGWIQEH</sequence>
<feature type="compositionally biased region" description="Acidic residues" evidence="1">
    <location>
        <begin position="199"/>
        <end position="211"/>
    </location>
</feature>
<feature type="chain" id="PRO_5046890498" evidence="2">
    <location>
        <begin position="19"/>
        <end position="400"/>
    </location>
</feature>
<proteinExistence type="predicted"/>
<evidence type="ECO:0000256" key="2">
    <source>
        <dbReference type="SAM" id="SignalP"/>
    </source>
</evidence>
<feature type="region of interest" description="Disordered" evidence="1">
    <location>
        <begin position="54"/>
        <end position="123"/>
    </location>
</feature>
<reference evidence="3 4" key="1">
    <citation type="submission" date="2021-02" db="EMBL/GenBank/DDBJ databases">
        <title>Variation within the Batrachochytrium salamandrivorans European outbreak.</title>
        <authorList>
            <person name="Kelly M."/>
            <person name="Pasmans F."/>
            <person name="Shea T.P."/>
            <person name="Munoz J.F."/>
            <person name="Carranza S."/>
            <person name="Cuomo C.A."/>
            <person name="Martel A."/>
        </authorList>
    </citation>
    <scope>NUCLEOTIDE SEQUENCE [LARGE SCALE GENOMIC DNA]</scope>
    <source>
        <strain evidence="3 4">AMFP18/2</strain>
    </source>
</reference>
<feature type="compositionally biased region" description="Basic and acidic residues" evidence="1">
    <location>
        <begin position="329"/>
        <end position="353"/>
    </location>
</feature>
<keyword evidence="4" id="KW-1185">Reference proteome</keyword>
<feature type="compositionally biased region" description="Basic and acidic residues" evidence="1">
    <location>
        <begin position="236"/>
        <end position="250"/>
    </location>
</feature>
<feature type="compositionally biased region" description="Pro residues" evidence="1">
    <location>
        <begin position="98"/>
        <end position="107"/>
    </location>
</feature>
<feature type="compositionally biased region" description="Polar residues" evidence="1">
    <location>
        <begin position="142"/>
        <end position="172"/>
    </location>
</feature>
<accession>A0ABQ8ESZ9</accession>
<feature type="signal peptide" evidence="2">
    <location>
        <begin position="1"/>
        <end position="18"/>
    </location>
</feature>
<dbReference type="Proteomes" id="UP001648503">
    <property type="component" value="Unassembled WGS sequence"/>
</dbReference>
<feature type="compositionally biased region" description="Basic residues" evidence="1">
    <location>
        <begin position="221"/>
        <end position="235"/>
    </location>
</feature>
<keyword evidence="2" id="KW-0732">Signal</keyword>
<dbReference type="EMBL" id="JAFCIX010000576">
    <property type="protein sequence ID" value="KAH6586109.1"/>
    <property type="molecule type" value="Genomic_DNA"/>
</dbReference>
<protein>
    <submittedName>
        <fullName evidence="3">Uncharacterized protein</fullName>
    </submittedName>
</protein>
<evidence type="ECO:0000313" key="4">
    <source>
        <dbReference type="Proteomes" id="UP001648503"/>
    </source>
</evidence>
<organism evidence="3 4">
    <name type="scientific">Batrachochytrium salamandrivorans</name>
    <dbReference type="NCBI Taxonomy" id="1357716"/>
    <lineage>
        <taxon>Eukaryota</taxon>
        <taxon>Fungi</taxon>
        <taxon>Fungi incertae sedis</taxon>
        <taxon>Chytridiomycota</taxon>
        <taxon>Chytridiomycota incertae sedis</taxon>
        <taxon>Chytridiomycetes</taxon>
        <taxon>Rhizophydiales</taxon>
        <taxon>Rhizophydiales incertae sedis</taxon>
        <taxon>Batrachochytrium</taxon>
    </lineage>
</organism>
<evidence type="ECO:0000313" key="3">
    <source>
        <dbReference type="EMBL" id="KAH6586109.1"/>
    </source>
</evidence>
<feature type="compositionally biased region" description="Basic and acidic residues" evidence="1">
    <location>
        <begin position="259"/>
        <end position="283"/>
    </location>
</feature>
<feature type="region of interest" description="Disordered" evidence="1">
    <location>
        <begin position="142"/>
        <end position="360"/>
    </location>
</feature>
<gene>
    <name evidence="3" type="ORF">BASA50_000814</name>
</gene>
<evidence type="ECO:0000256" key="1">
    <source>
        <dbReference type="SAM" id="MobiDB-lite"/>
    </source>
</evidence>
<name>A0ABQ8ESZ9_9FUNG</name>